<sequence>MVLLSQRPCLLVGELLLLRLQSGWTAGIGCVYKNTDEPLEFFYWKYSGVHGGQQTNLQAVSSNFLAEKLSYVRDASWSYNLVSERGISTAGSERSSGKAFADFSIFKGKAALLMSPVPPTFTKMDVTTEVGCLISLGPDESCEFFHDPSMKSSLEGQVKKTLTISPLNDGGGYMFNLSTVAPGGAGQQQTVAGISGQQLWQQGQQFCLVNNLGQPLGGLGKVLDSSRRVLAAKFLVVKFLASKLRVQETPNRVKNRRNWEKIILAKLLGRRRSAFAVLRHAAVMNAVQKTNERFTLPVTKAEFSVMRTACGFVLPLIMGWDRVIGPHLDRTGHGPPEQSAIKMDPALEWER</sequence>
<proteinExistence type="inferred from homology"/>
<dbReference type="InterPro" id="IPR013742">
    <property type="entry name" value="Whirly"/>
</dbReference>
<name>A0A2I0WM04_9ASPA</name>
<dbReference type="SUPFAM" id="SSF54447">
    <property type="entry name" value="ssDNA-binding transcriptional regulator domain"/>
    <property type="match status" value="2"/>
</dbReference>
<reference evidence="4 5" key="2">
    <citation type="journal article" date="2017" name="Nature">
        <title>The Apostasia genome and the evolution of orchids.</title>
        <authorList>
            <person name="Zhang G.Q."/>
            <person name="Liu K.W."/>
            <person name="Li Z."/>
            <person name="Lohaus R."/>
            <person name="Hsiao Y.Y."/>
            <person name="Niu S.C."/>
            <person name="Wang J.Y."/>
            <person name="Lin Y.C."/>
            <person name="Xu Q."/>
            <person name="Chen L.J."/>
            <person name="Yoshida K."/>
            <person name="Fujiwara S."/>
            <person name="Wang Z.W."/>
            <person name="Zhang Y.Q."/>
            <person name="Mitsuda N."/>
            <person name="Wang M."/>
            <person name="Liu G.H."/>
            <person name="Pecoraro L."/>
            <person name="Huang H.X."/>
            <person name="Xiao X.J."/>
            <person name="Lin M."/>
            <person name="Wu X.Y."/>
            <person name="Wu W.L."/>
            <person name="Chen Y.Y."/>
            <person name="Chang S.B."/>
            <person name="Sakamoto S."/>
            <person name="Ohme-Takagi M."/>
            <person name="Yagi M."/>
            <person name="Zeng S.J."/>
            <person name="Shen C.Y."/>
            <person name="Yeh C.M."/>
            <person name="Luo Y.B."/>
            <person name="Tsai W.C."/>
            <person name="Van de Peer Y."/>
            <person name="Liu Z.J."/>
        </authorList>
    </citation>
    <scope>NUCLEOTIDE SEQUENCE [LARGE SCALE GENOMIC DNA]</scope>
    <source>
        <tissue evidence="4">The whole plant</tissue>
    </source>
</reference>
<evidence type="ECO:0000256" key="3">
    <source>
        <dbReference type="SAM" id="SignalP"/>
    </source>
</evidence>
<dbReference type="PROSITE" id="PS51257">
    <property type="entry name" value="PROKAR_LIPOPROTEIN"/>
    <property type="match status" value="1"/>
</dbReference>
<feature type="signal peptide" evidence="3">
    <location>
        <begin position="1"/>
        <end position="25"/>
    </location>
</feature>
<dbReference type="Pfam" id="PF08536">
    <property type="entry name" value="Whirly"/>
    <property type="match status" value="1"/>
</dbReference>
<dbReference type="GO" id="GO:0003697">
    <property type="term" value="F:single-stranded DNA binding"/>
    <property type="evidence" value="ECO:0007669"/>
    <property type="project" value="InterPro"/>
</dbReference>
<evidence type="ECO:0000256" key="2">
    <source>
        <dbReference type="ARBA" id="ARBA00022946"/>
    </source>
</evidence>
<reference evidence="4 5" key="1">
    <citation type="journal article" date="2016" name="Sci. Rep.">
        <title>The Dendrobium catenatum Lindl. genome sequence provides insights into polysaccharide synthase, floral development and adaptive evolution.</title>
        <authorList>
            <person name="Zhang G.Q."/>
            <person name="Xu Q."/>
            <person name="Bian C."/>
            <person name="Tsai W.C."/>
            <person name="Yeh C.M."/>
            <person name="Liu K.W."/>
            <person name="Yoshida K."/>
            <person name="Zhang L.S."/>
            <person name="Chang S.B."/>
            <person name="Chen F."/>
            <person name="Shi Y."/>
            <person name="Su Y.Y."/>
            <person name="Zhang Y.Q."/>
            <person name="Chen L.J."/>
            <person name="Yin Y."/>
            <person name="Lin M."/>
            <person name="Huang H."/>
            <person name="Deng H."/>
            <person name="Wang Z.W."/>
            <person name="Zhu S.L."/>
            <person name="Zhao X."/>
            <person name="Deng C."/>
            <person name="Niu S.C."/>
            <person name="Huang J."/>
            <person name="Wang M."/>
            <person name="Liu G.H."/>
            <person name="Yang H.J."/>
            <person name="Xiao X.J."/>
            <person name="Hsiao Y.Y."/>
            <person name="Wu W.L."/>
            <person name="Chen Y.Y."/>
            <person name="Mitsuda N."/>
            <person name="Ohme-Takagi M."/>
            <person name="Luo Y.B."/>
            <person name="Van de Peer Y."/>
            <person name="Liu Z.J."/>
        </authorList>
    </citation>
    <scope>NUCLEOTIDE SEQUENCE [LARGE SCALE GENOMIC DNA]</scope>
    <source>
        <tissue evidence="4">The whole plant</tissue>
    </source>
</reference>
<dbReference type="Proteomes" id="UP000233837">
    <property type="component" value="Unassembled WGS sequence"/>
</dbReference>
<keyword evidence="5" id="KW-1185">Reference proteome</keyword>
<accession>A0A2I0WM04</accession>
<keyword evidence="4" id="KW-0238">DNA-binding</keyword>
<comment type="similarity">
    <text evidence="1">Belongs to the Whirly family.</text>
</comment>
<protein>
    <submittedName>
        <fullName evidence="4">Single-stranded DNA-binding protein WHY2, mitochondrial</fullName>
    </submittedName>
</protein>
<dbReference type="AlphaFoldDB" id="A0A2I0WM04"/>
<dbReference type="EMBL" id="KZ502537">
    <property type="protein sequence ID" value="PKU76689.1"/>
    <property type="molecule type" value="Genomic_DNA"/>
</dbReference>
<evidence type="ECO:0000256" key="1">
    <source>
        <dbReference type="ARBA" id="ARBA00006061"/>
    </source>
</evidence>
<gene>
    <name evidence="4" type="primary">WHY2</name>
    <name evidence="4" type="ORF">MA16_Dca001294</name>
</gene>
<dbReference type="Gene3D" id="2.30.31.10">
    <property type="entry name" value="Transcriptional Coactivator Pc4, Chain A"/>
    <property type="match status" value="3"/>
</dbReference>
<dbReference type="GO" id="GO:0006355">
    <property type="term" value="P:regulation of DNA-templated transcription"/>
    <property type="evidence" value="ECO:0007669"/>
    <property type="project" value="InterPro"/>
</dbReference>
<evidence type="ECO:0000313" key="5">
    <source>
        <dbReference type="Proteomes" id="UP000233837"/>
    </source>
</evidence>
<keyword evidence="2" id="KW-0809">Transit peptide</keyword>
<dbReference type="GO" id="GO:0006952">
    <property type="term" value="P:defense response"/>
    <property type="evidence" value="ECO:0007669"/>
    <property type="project" value="InterPro"/>
</dbReference>
<evidence type="ECO:0000313" key="4">
    <source>
        <dbReference type="EMBL" id="PKU76689.1"/>
    </source>
</evidence>
<organism evidence="4 5">
    <name type="scientific">Dendrobium catenatum</name>
    <dbReference type="NCBI Taxonomy" id="906689"/>
    <lineage>
        <taxon>Eukaryota</taxon>
        <taxon>Viridiplantae</taxon>
        <taxon>Streptophyta</taxon>
        <taxon>Embryophyta</taxon>
        <taxon>Tracheophyta</taxon>
        <taxon>Spermatophyta</taxon>
        <taxon>Magnoliopsida</taxon>
        <taxon>Liliopsida</taxon>
        <taxon>Asparagales</taxon>
        <taxon>Orchidaceae</taxon>
        <taxon>Epidendroideae</taxon>
        <taxon>Malaxideae</taxon>
        <taxon>Dendrobiinae</taxon>
        <taxon>Dendrobium</taxon>
    </lineage>
</organism>
<keyword evidence="3" id="KW-0732">Signal</keyword>
<feature type="chain" id="PRO_5014186328" evidence="3">
    <location>
        <begin position="26"/>
        <end position="351"/>
    </location>
</feature>
<dbReference type="PANTHER" id="PTHR31745">
    <property type="entry name" value="SINGLE-STRANDED DNA-BINDING PROTEIN WHY2, MITOCHONDRIAL"/>
    <property type="match status" value="1"/>
</dbReference>
<dbReference type="PANTHER" id="PTHR31745:SF1">
    <property type="entry name" value="SINGLE-STRANDED DNA-BINDING PROTEIN WHY2, MITOCHONDRIAL"/>
    <property type="match status" value="1"/>
</dbReference>
<dbReference type="InterPro" id="IPR009044">
    <property type="entry name" value="ssDNA-bd_transcriptional_reg"/>
</dbReference>